<evidence type="ECO:0000313" key="3">
    <source>
        <dbReference type="Proteomes" id="UP000095401"/>
    </source>
</evidence>
<sequence>MAGLAEMDYGAGYRGGSVGSSAIPANTAKPSKSGIDEDDTMSIQQSAIGDQVIRTEFFVTTDIPCDKRSGKLFLHGEFPADGGVVRMHPLAGPFDTEQEARDALAHVQLPENALCEKGIIKSQQLR</sequence>
<dbReference type="KEGG" id="aprs:BI364_09440"/>
<dbReference type="Proteomes" id="UP000095401">
    <property type="component" value="Chromosome"/>
</dbReference>
<gene>
    <name evidence="2" type="ORF">BI364_09440</name>
</gene>
<proteinExistence type="predicted"/>
<accession>A0A1D8INV5</accession>
<feature type="region of interest" description="Disordered" evidence="1">
    <location>
        <begin position="15"/>
        <end position="39"/>
    </location>
</feature>
<evidence type="ECO:0000313" key="2">
    <source>
        <dbReference type="EMBL" id="AOU98149.1"/>
    </source>
</evidence>
<organism evidence="2 3">
    <name type="scientific">Acidihalobacter yilgarnensis</name>
    <dbReference type="NCBI Taxonomy" id="2819280"/>
    <lineage>
        <taxon>Bacteria</taxon>
        <taxon>Pseudomonadati</taxon>
        <taxon>Pseudomonadota</taxon>
        <taxon>Gammaproteobacteria</taxon>
        <taxon>Chromatiales</taxon>
        <taxon>Ectothiorhodospiraceae</taxon>
        <taxon>Acidihalobacter</taxon>
    </lineage>
</organism>
<name>A0A1D8INV5_9GAMM</name>
<feature type="compositionally biased region" description="Polar residues" evidence="1">
    <location>
        <begin position="19"/>
        <end position="30"/>
    </location>
</feature>
<reference evidence="3" key="1">
    <citation type="submission" date="2016-09" db="EMBL/GenBank/DDBJ databases">
        <title>Acidihalobacter prosperus F5.</title>
        <authorList>
            <person name="Khaleque H.N."/>
            <person name="Ramsay J.P."/>
            <person name="Kaksonen A.H."/>
            <person name="Boxall N.J."/>
            <person name="Watkin E.L.J."/>
        </authorList>
    </citation>
    <scope>NUCLEOTIDE SEQUENCE [LARGE SCALE GENOMIC DNA]</scope>
    <source>
        <strain evidence="3">F5</strain>
    </source>
</reference>
<keyword evidence="3" id="KW-1185">Reference proteome</keyword>
<protein>
    <submittedName>
        <fullName evidence="2">Uncharacterized protein</fullName>
    </submittedName>
</protein>
<dbReference type="AlphaFoldDB" id="A0A1D8INV5"/>
<dbReference type="EMBL" id="CP017415">
    <property type="protein sequence ID" value="AOU98149.1"/>
    <property type="molecule type" value="Genomic_DNA"/>
</dbReference>
<evidence type="ECO:0000256" key="1">
    <source>
        <dbReference type="SAM" id="MobiDB-lite"/>
    </source>
</evidence>